<dbReference type="PANTHER" id="PTHR24320">
    <property type="entry name" value="RETINOL DEHYDROGENASE"/>
    <property type="match status" value="1"/>
</dbReference>
<dbReference type="PRINTS" id="PR00080">
    <property type="entry name" value="SDRFAMILY"/>
</dbReference>
<dbReference type="EMBL" id="KN837133">
    <property type="protein sequence ID" value="KIJ42024.1"/>
    <property type="molecule type" value="Genomic_DNA"/>
</dbReference>
<dbReference type="HOGENOM" id="CLU_010194_44_6_1"/>
<proteinExistence type="inferred from homology"/>
<dbReference type="PRINTS" id="PR00081">
    <property type="entry name" value="GDHRDH"/>
</dbReference>
<dbReference type="AlphaFoldDB" id="A0A0C9V576"/>
<evidence type="ECO:0000313" key="6">
    <source>
        <dbReference type="Proteomes" id="UP000054279"/>
    </source>
</evidence>
<reference evidence="5 6" key="1">
    <citation type="submission" date="2014-06" db="EMBL/GenBank/DDBJ databases">
        <title>Evolutionary Origins and Diversification of the Mycorrhizal Mutualists.</title>
        <authorList>
            <consortium name="DOE Joint Genome Institute"/>
            <consortium name="Mycorrhizal Genomics Consortium"/>
            <person name="Kohler A."/>
            <person name="Kuo A."/>
            <person name="Nagy L.G."/>
            <person name="Floudas D."/>
            <person name="Copeland A."/>
            <person name="Barry K.W."/>
            <person name="Cichocki N."/>
            <person name="Veneault-Fourrey C."/>
            <person name="LaButti K."/>
            <person name="Lindquist E.A."/>
            <person name="Lipzen A."/>
            <person name="Lundell T."/>
            <person name="Morin E."/>
            <person name="Murat C."/>
            <person name="Riley R."/>
            <person name="Ohm R."/>
            <person name="Sun H."/>
            <person name="Tunlid A."/>
            <person name="Henrissat B."/>
            <person name="Grigoriev I.V."/>
            <person name="Hibbett D.S."/>
            <person name="Martin F."/>
        </authorList>
    </citation>
    <scope>NUCLEOTIDE SEQUENCE [LARGE SCALE GENOMIC DNA]</scope>
    <source>
        <strain evidence="5 6">SS14</strain>
    </source>
</reference>
<evidence type="ECO:0000256" key="4">
    <source>
        <dbReference type="RuleBase" id="RU000363"/>
    </source>
</evidence>
<dbReference type="Pfam" id="PF00106">
    <property type="entry name" value="adh_short"/>
    <property type="match status" value="1"/>
</dbReference>
<dbReference type="PANTHER" id="PTHR24320:SF282">
    <property type="entry name" value="WW DOMAIN-CONTAINING OXIDOREDUCTASE"/>
    <property type="match status" value="1"/>
</dbReference>
<dbReference type="GO" id="GO:0016491">
    <property type="term" value="F:oxidoreductase activity"/>
    <property type="evidence" value="ECO:0007669"/>
    <property type="project" value="UniProtKB-KW"/>
</dbReference>
<gene>
    <name evidence="5" type="ORF">M422DRAFT_31600</name>
</gene>
<comment type="similarity">
    <text evidence="1 4">Belongs to the short-chain dehydrogenases/reductases (SDR) family.</text>
</comment>
<keyword evidence="6" id="KW-1185">Reference proteome</keyword>
<keyword evidence="3" id="KW-0560">Oxidoreductase</keyword>
<name>A0A0C9V576_SPHS4</name>
<dbReference type="Proteomes" id="UP000054279">
    <property type="component" value="Unassembled WGS sequence"/>
</dbReference>
<dbReference type="Gene3D" id="3.40.50.720">
    <property type="entry name" value="NAD(P)-binding Rossmann-like Domain"/>
    <property type="match status" value="1"/>
</dbReference>
<protein>
    <recommendedName>
        <fullName evidence="7">Protochlorophyllide reductase</fullName>
    </recommendedName>
</protein>
<evidence type="ECO:0000313" key="5">
    <source>
        <dbReference type="EMBL" id="KIJ42024.1"/>
    </source>
</evidence>
<evidence type="ECO:0008006" key="7">
    <source>
        <dbReference type="Google" id="ProtNLM"/>
    </source>
</evidence>
<organism evidence="5 6">
    <name type="scientific">Sphaerobolus stellatus (strain SS14)</name>
    <dbReference type="NCBI Taxonomy" id="990650"/>
    <lineage>
        <taxon>Eukaryota</taxon>
        <taxon>Fungi</taxon>
        <taxon>Dikarya</taxon>
        <taxon>Basidiomycota</taxon>
        <taxon>Agaricomycotina</taxon>
        <taxon>Agaricomycetes</taxon>
        <taxon>Phallomycetidae</taxon>
        <taxon>Geastrales</taxon>
        <taxon>Sphaerobolaceae</taxon>
        <taxon>Sphaerobolus</taxon>
    </lineage>
</organism>
<sequence length="320" mass="34688">MRHDIKSPIWDIHTGIPDLTGKVAIVTGAHSPNGIGWNIAHQLALNGARVYIGALTPDFAVAGIQEMIKASPVTIDVRPLIMNLVDFKQVSSVAMQFMEEESRLDILVNNAAVLARPLDKTEEGISVSFATNHLGPFLFTTTLLPLVKKTALEHPGARIVNISSTSHELVPPGITLSSVHDFNAELGGTHDFKSNMTRYALSKLAGILFTKQLQLRLNQEGTQAIVLAVHPGGVITDGIMTLVGGKLDKKKEGMTPLEGATTPLFAATNPIIWGEKEKYEGQYLMPYGVVWETSENANNPALALDLWETSEKVLKDILGQ</sequence>
<dbReference type="InterPro" id="IPR036291">
    <property type="entry name" value="NAD(P)-bd_dom_sf"/>
</dbReference>
<dbReference type="InterPro" id="IPR002347">
    <property type="entry name" value="SDR_fam"/>
</dbReference>
<accession>A0A0C9V576</accession>
<evidence type="ECO:0000256" key="2">
    <source>
        <dbReference type="ARBA" id="ARBA00022857"/>
    </source>
</evidence>
<keyword evidence="2" id="KW-0521">NADP</keyword>
<evidence type="ECO:0000256" key="3">
    <source>
        <dbReference type="ARBA" id="ARBA00023002"/>
    </source>
</evidence>
<dbReference type="OrthoDB" id="191139at2759"/>
<dbReference type="SUPFAM" id="SSF51735">
    <property type="entry name" value="NAD(P)-binding Rossmann-fold domains"/>
    <property type="match status" value="1"/>
</dbReference>
<evidence type="ECO:0000256" key="1">
    <source>
        <dbReference type="ARBA" id="ARBA00006484"/>
    </source>
</evidence>